<organism evidence="3 4">
    <name type="scientific">Asbolus verrucosus</name>
    <name type="common">Desert ironclad beetle</name>
    <dbReference type="NCBI Taxonomy" id="1661398"/>
    <lineage>
        <taxon>Eukaryota</taxon>
        <taxon>Metazoa</taxon>
        <taxon>Ecdysozoa</taxon>
        <taxon>Arthropoda</taxon>
        <taxon>Hexapoda</taxon>
        <taxon>Insecta</taxon>
        <taxon>Pterygota</taxon>
        <taxon>Neoptera</taxon>
        <taxon>Endopterygota</taxon>
        <taxon>Coleoptera</taxon>
        <taxon>Polyphaga</taxon>
        <taxon>Cucujiformia</taxon>
        <taxon>Tenebrionidae</taxon>
        <taxon>Pimeliinae</taxon>
        <taxon>Asbolus</taxon>
    </lineage>
</organism>
<evidence type="ECO:0000313" key="4">
    <source>
        <dbReference type="Proteomes" id="UP000292052"/>
    </source>
</evidence>
<dbReference type="GO" id="GO:0008270">
    <property type="term" value="F:zinc ion binding"/>
    <property type="evidence" value="ECO:0007669"/>
    <property type="project" value="UniProtKB-KW"/>
</dbReference>
<evidence type="ECO:0000256" key="1">
    <source>
        <dbReference type="PROSITE-ProRule" id="PRU00042"/>
    </source>
</evidence>
<dbReference type="Proteomes" id="UP000292052">
    <property type="component" value="Unassembled WGS sequence"/>
</dbReference>
<dbReference type="PROSITE" id="PS50157">
    <property type="entry name" value="ZINC_FINGER_C2H2_2"/>
    <property type="match status" value="1"/>
</dbReference>
<accession>A0A482V7L6</accession>
<evidence type="ECO:0000259" key="2">
    <source>
        <dbReference type="PROSITE" id="PS50157"/>
    </source>
</evidence>
<keyword evidence="1" id="KW-0479">Metal-binding</keyword>
<dbReference type="Gene3D" id="3.30.160.60">
    <property type="entry name" value="Classic Zinc Finger"/>
    <property type="match status" value="1"/>
</dbReference>
<keyword evidence="1" id="KW-0862">Zinc</keyword>
<dbReference type="AlphaFoldDB" id="A0A482V7L6"/>
<keyword evidence="4" id="KW-1185">Reference proteome</keyword>
<evidence type="ECO:0000313" key="3">
    <source>
        <dbReference type="EMBL" id="RZB39185.1"/>
    </source>
</evidence>
<reference evidence="3 4" key="1">
    <citation type="submission" date="2017-03" db="EMBL/GenBank/DDBJ databases">
        <title>Genome of the blue death feigning beetle - Asbolus verrucosus.</title>
        <authorList>
            <person name="Rider S.D."/>
        </authorList>
    </citation>
    <scope>NUCLEOTIDE SEQUENCE [LARGE SCALE GENOMIC DNA]</scope>
    <source>
        <strain evidence="3">Butters</strain>
        <tissue evidence="3">Head and leg muscle</tissue>
    </source>
</reference>
<comment type="caution">
    <text evidence="3">The sequence shown here is derived from an EMBL/GenBank/DDBJ whole genome shotgun (WGS) entry which is preliminary data.</text>
</comment>
<dbReference type="InterPro" id="IPR013087">
    <property type="entry name" value="Znf_C2H2_type"/>
</dbReference>
<feature type="domain" description="C2H2-type" evidence="2">
    <location>
        <begin position="103"/>
        <end position="131"/>
    </location>
</feature>
<protein>
    <recommendedName>
        <fullName evidence="2">C2H2-type domain-containing protein</fullName>
    </recommendedName>
</protein>
<keyword evidence="1" id="KW-0863">Zinc-finger</keyword>
<sequence>MNVGKNRNTNRKLLVTNFIVNVENRTSTELRFITTENSIVAKNQEDTKSKLRFDTLRFAEYYNQYVAIKDEKYFCMKCSEKMYKKKSHLVRHLRYECGKEPLFICYLCGYKTKRKEHLVQHMSTRKHASRE</sequence>
<dbReference type="OrthoDB" id="3437960at2759"/>
<proteinExistence type="predicted"/>
<gene>
    <name evidence="3" type="ORF">BDFB_000082</name>
</gene>
<name>A0A482V7L6_ASBVE</name>
<dbReference type="EMBL" id="QDEB01130526">
    <property type="protein sequence ID" value="RZB39185.1"/>
    <property type="molecule type" value="Genomic_DNA"/>
</dbReference>